<reference evidence="6 7" key="1">
    <citation type="journal article" date="2021" name="BMC Biol.">
        <title>Horizontally acquired antibacterial genes associated with adaptive radiation of ladybird beetles.</title>
        <authorList>
            <person name="Li H.S."/>
            <person name="Tang X.F."/>
            <person name="Huang Y.H."/>
            <person name="Xu Z.Y."/>
            <person name="Chen M.L."/>
            <person name="Du X.Y."/>
            <person name="Qiu B.Y."/>
            <person name="Chen P.T."/>
            <person name="Zhang W."/>
            <person name="Slipinski A."/>
            <person name="Escalona H.E."/>
            <person name="Waterhouse R.M."/>
            <person name="Zwick A."/>
            <person name="Pang H."/>
        </authorList>
    </citation>
    <scope>NUCLEOTIDE SEQUENCE [LARGE SCALE GENOMIC DNA]</scope>
    <source>
        <strain evidence="6">SYSU2018</strain>
    </source>
</reference>
<dbReference type="EMBL" id="JABFTP020000165">
    <property type="protein sequence ID" value="KAL3283762.1"/>
    <property type="molecule type" value="Genomic_DNA"/>
</dbReference>
<dbReference type="PANTHER" id="PTHR12428">
    <property type="entry name" value="OXA1"/>
    <property type="match status" value="1"/>
</dbReference>
<proteinExistence type="predicted"/>
<dbReference type="GO" id="GO:0051205">
    <property type="term" value="P:protein insertion into membrane"/>
    <property type="evidence" value="ECO:0007669"/>
    <property type="project" value="UniProtKB-ARBA"/>
</dbReference>
<evidence type="ECO:0000256" key="2">
    <source>
        <dbReference type="ARBA" id="ARBA00022692"/>
    </source>
</evidence>
<feature type="transmembrane region" description="Helical" evidence="5">
    <location>
        <begin position="53"/>
        <end position="73"/>
    </location>
</feature>
<protein>
    <submittedName>
        <fullName evidence="6">Uncharacterized protein</fullName>
    </submittedName>
</protein>
<comment type="caution">
    <text evidence="6">The sequence shown here is derived from an EMBL/GenBank/DDBJ whole genome shotgun (WGS) entry which is preliminary data.</text>
</comment>
<evidence type="ECO:0000256" key="1">
    <source>
        <dbReference type="ARBA" id="ARBA00004141"/>
    </source>
</evidence>
<sequence>MWVQIPLWISISMSLRNLVYMLPKHDQVAELSYAQLSTEGIGWISNLTEADPFFVLPITFGIVNLALIELTTMSKVTELTKFQKIVTNLFRGFTIILVPICASIPSVSIF</sequence>
<evidence type="ECO:0000313" key="7">
    <source>
        <dbReference type="Proteomes" id="UP001516400"/>
    </source>
</evidence>
<evidence type="ECO:0000313" key="6">
    <source>
        <dbReference type="EMBL" id="KAL3283762.1"/>
    </source>
</evidence>
<evidence type="ECO:0000256" key="3">
    <source>
        <dbReference type="ARBA" id="ARBA00022989"/>
    </source>
</evidence>
<keyword evidence="7" id="KW-1185">Reference proteome</keyword>
<feature type="transmembrane region" description="Helical" evidence="5">
    <location>
        <begin position="85"/>
        <end position="107"/>
    </location>
</feature>
<dbReference type="InterPro" id="IPR001708">
    <property type="entry name" value="YidC/ALB3/OXA1/COX18"/>
</dbReference>
<evidence type="ECO:0000256" key="5">
    <source>
        <dbReference type="SAM" id="Phobius"/>
    </source>
</evidence>
<comment type="subcellular location">
    <subcellularLocation>
        <location evidence="1">Membrane</location>
        <topology evidence="1">Multi-pass membrane protein</topology>
    </subcellularLocation>
</comment>
<dbReference type="PANTHER" id="PTHR12428:SF65">
    <property type="entry name" value="CYTOCHROME C OXIDASE ASSEMBLY PROTEIN COX18, MITOCHONDRIAL"/>
    <property type="match status" value="1"/>
</dbReference>
<gene>
    <name evidence="6" type="ORF">HHI36_017932</name>
</gene>
<evidence type="ECO:0000256" key="4">
    <source>
        <dbReference type="ARBA" id="ARBA00023136"/>
    </source>
</evidence>
<dbReference type="Proteomes" id="UP001516400">
    <property type="component" value="Unassembled WGS sequence"/>
</dbReference>
<organism evidence="6 7">
    <name type="scientific">Cryptolaemus montrouzieri</name>
    <dbReference type="NCBI Taxonomy" id="559131"/>
    <lineage>
        <taxon>Eukaryota</taxon>
        <taxon>Metazoa</taxon>
        <taxon>Ecdysozoa</taxon>
        <taxon>Arthropoda</taxon>
        <taxon>Hexapoda</taxon>
        <taxon>Insecta</taxon>
        <taxon>Pterygota</taxon>
        <taxon>Neoptera</taxon>
        <taxon>Endopterygota</taxon>
        <taxon>Coleoptera</taxon>
        <taxon>Polyphaga</taxon>
        <taxon>Cucujiformia</taxon>
        <taxon>Coccinelloidea</taxon>
        <taxon>Coccinellidae</taxon>
        <taxon>Scymninae</taxon>
        <taxon>Scymnini</taxon>
        <taxon>Cryptolaemus</taxon>
    </lineage>
</organism>
<dbReference type="AlphaFoldDB" id="A0ABD2NYH5"/>
<name>A0ABD2NYH5_9CUCU</name>
<keyword evidence="4 5" id="KW-0472">Membrane</keyword>
<dbReference type="GO" id="GO:0016020">
    <property type="term" value="C:membrane"/>
    <property type="evidence" value="ECO:0007669"/>
    <property type="project" value="UniProtKB-SubCell"/>
</dbReference>
<keyword evidence="2 5" id="KW-0812">Transmembrane</keyword>
<accession>A0ABD2NYH5</accession>
<keyword evidence="3 5" id="KW-1133">Transmembrane helix</keyword>